<sequence>MHALKQIPEKSREYNFPAYVALVDYKKASDSSGYYSKRHQTSDTMSPKLSNATLRMVLEYIEWETCGHRIGGKILSSLEYADDVALLASARSMLGKMMRLLEAASAEKKMVGNSVVTDSISTKETVYATLSTRNSTSDIRATLERHERDTAGCTFRVEFLGRN</sequence>
<evidence type="ECO:0008006" key="3">
    <source>
        <dbReference type="Google" id="ProtNLM"/>
    </source>
</evidence>
<gene>
    <name evidence="1" type="ORF">ANCCEY_12881</name>
</gene>
<keyword evidence="2" id="KW-1185">Reference proteome</keyword>
<dbReference type="EMBL" id="KE125519">
    <property type="protein sequence ID" value="EPB68026.1"/>
    <property type="molecule type" value="Genomic_DNA"/>
</dbReference>
<evidence type="ECO:0000313" key="1">
    <source>
        <dbReference type="EMBL" id="EPB68026.1"/>
    </source>
</evidence>
<dbReference type="AlphaFoldDB" id="A0A0D6LDN3"/>
<name>A0A0D6LDN3_9BILA</name>
<accession>A0A0D6LDN3</accession>
<organism evidence="1 2">
    <name type="scientific">Ancylostoma ceylanicum</name>
    <dbReference type="NCBI Taxonomy" id="53326"/>
    <lineage>
        <taxon>Eukaryota</taxon>
        <taxon>Metazoa</taxon>
        <taxon>Ecdysozoa</taxon>
        <taxon>Nematoda</taxon>
        <taxon>Chromadorea</taxon>
        <taxon>Rhabditida</taxon>
        <taxon>Rhabditina</taxon>
        <taxon>Rhabditomorpha</taxon>
        <taxon>Strongyloidea</taxon>
        <taxon>Ancylostomatidae</taxon>
        <taxon>Ancylostomatinae</taxon>
        <taxon>Ancylostoma</taxon>
    </lineage>
</organism>
<evidence type="ECO:0000313" key="2">
    <source>
        <dbReference type="Proteomes" id="UP000054495"/>
    </source>
</evidence>
<dbReference type="Proteomes" id="UP000054495">
    <property type="component" value="Unassembled WGS sequence"/>
</dbReference>
<reference evidence="1 2" key="1">
    <citation type="submission" date="2013-05" db="EMBL/GenBank/DDBJ databases">
        <title>Draft genome of the parasitic nematode Anyclostoma ceylanicum.</title>
        <authorList>
            <person name="Mitreva M."/>
        </authorList>
    </citation>
    <scope>NUCLEOTIDE SEQUENCE [LARGE SCALE GENOMIC DNA]</scope>
</reference>
<protein>
    <recommendedName>
        <fullName evidence="3">Reverse transcriptase domain-containing protein</fullName>
    </recommendedName>
</protein>
<proteinExistence type="predicted"/>